<dbReference type="Gene3D" id="1.10.101.10">
    <property type="entry name" value="PGBD-like superfamily/PGBD"/>
    <property type="match status" value="1"/>
</dbReference>
<dbReference type="Proteomes" id="UP000189443">
    <property type="component" value="Chromosome"/>
</dbReference>
<evidence type="ECO:0000313" key="3">
    <source>
        <dbReference type="EMBL" id="AQS66890.1"/>
    </source>
</evidence>
<gene>
    <name evidence="3" type="ORF">B1H29_08105</name>
</gene>
<feature type="compositionally biased region" description="Polar residues" evidence="1">
    <location>
        <begin position="500"/>
        <end position="510"/>
    </location>
</feature>
<dbReference type="KEGG" id="spac:B1H29_08105"/>
<dbReference type="InterPro" id="IPR015020">
    <property type="entry name" value="Rv2525c-like_Glyco_Hydro-like"/>
</dbReference>
<protein>
    <recommendedName>
        <fullName evidence="2">Rv2525c-like glycoside hydrolase-like domain-containing protein</fullName>
    </recommendedName>
</protein>
<dbReference type="InterPro" id="IPR017853">
    <property type="entry name" value="GH"/>
</dbReference>
<dbReference type="RefSeq" id="WP_055419588.1">
    <property type="nucleotide sequence ID" value="NZ_CP019724.1"/>
</dbReference>
<name>A0A1S6J580_9ACTN</name>
<dbReference type="CDD" id="cd06418">
    <property type="entry name" value="GH25_BacA-like"/>
    <property type="match status" value="1"/>
</dbReference>
<evidence type="ECO:0000256" key="1">
    <source>
        <dbReference type="SAM" id="MobiDB-lite"/>
    </source>
</evidence>
<sequence>MADAKVLEAQKWVNSTYGDVPGYRPCAEDGQTGWNTMHSLTMGLQHELGISPLVAAFGPTTLSRLTAYGDIGPGHTNANMVNLIQHALFCKGYWGGSGNGQYDTATLNAVISLTTDMGLTGHGGTVTPKVFKALLTMDAYIVLAGGSEKVRTIQQWLNRNYLDRSTFFIGPCDGHYSRDVQKALMKAIQYTVGIPEDQANGNFGPATQAGLKANTLSKGATGTLVRLFSASCVFNEPVPAGDTQYRTSFKDTYDSDLALFVKAFQRFSLLEDHGGADYQTWAQLLVSTGDPERRVDACDTRFTITDSRARALAAEGYKYVGRYIYDPPGSTLDKEIQPGELDNIFGNQLRVFPIYQDNARQLSDFTYNTGYQHALEAHNRAVGYGFNRGTVIYFAVDYDATDPEITSNIIPYFQGVAGGLARKGKRYVYGVYGSRNVCARITDATYARWSFVSGMSWGFSGNLGFPLPANWAFNQIKEFRFLNGSDSFDLDNNAHRPGTDSGQGSVNDPVSPSRDFVDYIAELYDLARSYNQGDPNQLVMEYVRHRSYSDLTWTGLIGTLDRDFVAYVEENGAPWKVEFVDSATGQEIGMEHLMATCNGHYRYPQPADTGWVNHGDVAGWGGDLITFYAEWQRDRAGYSSGYQYCVERLAKINVSSTFGYSDLIEDADGYLISKRVRAGTDIVTAVRHHYETGGNDDRFSDYRRRRFGTVANTIELARDMLTTDSAMISLGRTGLIQLTAGVGTPVPDMLPSDKLDEFLRGFAEVLHGQVG</sequence>
<reference evidence="3 4" key="1">
    <citation type="submission" date="2017-02" db="EMBL/GenBank/DDBJ databases">
        <title>Streptomyces pactum ACT12 Genome sequencing and assembly.</title>
        <authorList>
            <person name="Xue Q."/>
            <person name="Yan X."/>
            <person name="Jia L."/>
            <person name="Yan H."/>
        </authorList>
    </citation>
    <scope>NUCLEOTIDE SEQUENCE [LARGE SCALE GENOMIC DNA]</scope>
    <source>
        <strain evidence="3 4">ACT12</strain>
    </source>
</reference>
<dbReference type="InterPro" id="IPR036366">
    <property type="entry name" value="PGBDSf"/>
</dbReference>
<dbReference type="Gene3D" id="3.20.20.80">
    <property type="entry name" value="Glycosidases"/>
    <property type="match status" value="1"/>
</dbReference>
<dbReference type="InterPro" id="IPR036365">
    <property type="entry name" value="PGBD-like_sf"/>
</dbReference>
<dbReference type="SUPFAM" id="SSF47090">
    <property type="entry name" value="PGBD-like"/>
    <property type="match status" value="1"/>
</dbReference>
<proteinExistence type="predicted"/>
<dbReference type="EMBL" id="CP019724">
    <property type="protein sequence ID" value="AQS66890.1"/>
    <property type="molecule type" value="Genomic_DNA"/>
</dbReference>
<dbReference type="Pfam" id="PF08924">
    <property type="entry name" value="Rv2525c_GlyHyd-like"/>
    <property type="match status" value="1"/>
</dbReference>
<organism evidence="3 4">
    <name type="scientific">Streptomyces pactum</name>
    <dbReference type="NCBI Taxonomy" id="68249"/>
    <lineage>
        <taxon>Bacteria</taxon>
        <taxon>Bacillati</taxon>
        <taxon>Actinomycetota</taxon>
        <taxon>Actinomycetes</taxon>
        <taxon>Kitasatosporales</taxon>
        <taxon>Streptomycetaceae</taxon>
        <taxon>Streptomyces</taxon>
    </lineage>
</organism>
<feature type="domain" description="Rv2525c-like glycoside hydrolase-like" evidence="2">
    <location>
        <begin position="311"/>
        <end position="485"/>
    </location>
</feature>
<evidence type="ECO:0000259" key="2">
    <source>
        <dbReference type="Pfam" id="PF08924"/>
    </source>
</evidence>
<evidence type="ECO:0000313" key="4">
    <source>
        <dbReference type="Proteomes" id="UP000189443"/>
    </source>
</evidence>
<feature type="region of interest" description="Disordered" evidence="1">
    <location>
        <begin position="492"/>
        <end position="512"/>
    </location>
</feature>
<accession>A0A1S6J580</accession>
<keyword evidence="4" id="KW-1185">Reference proteome</keyword>
<dbReference type="AlphaFoldDB" id="A0A1S6J580"/>
<dbReference type="SUPFAM" id="SSF51445">
    <property type="entry name" value="(Trans)glycosidases"/>
    <property type="match status" value="1"/>
</dbReference>
<dbReference type="OrthoDB" id="1795295at2"/>